<dbReference type="Gene3D" id="1.25.40.20">
    <property type="entry name" value="Ankyrin repeat-containing domain"/>
    <property type="match status" value="2"/>
</dbReference>
<proteinExistence type="predicted"/>
<name>A0ABR4N859_9FUNG</name>
<organism evidence="3 4">
    <name type="scientific">Polyrhizophydium stewartii</name>
    <dbReference type="NCBI Taxonomy" id="2732419"/>
    <lineage>
        <taxon>Eukaryota</taxon>
        <taxon>Fungi</taxon>
        <taxon>Fungi incertae sedis</taxon>
        <taxon>Chytridiomycota</taxon>
        <taxon>Chytridiomycota incertae sedis</taxon>
        <taxon>Chytridiomycetes</taxon>
        <taxon>Rhizophydiales</taxon>
        <taxon>Rhizophydiales incertae sedis</taxon>
        <taxon>Polyrhizophydium</taxon>
    </lineage>
</organism>
<evidence type="ECO:0000256" key="1">
    <source>
        <dbReference type="SAM" id="MobiDB-lite"/>
    </source>
</evidence>
<evidence type="ECO:0000313" key="3">
    <source>
        <dbReference type="EMBL" id="KAL2915708.1"/>
    </source>
</evidence>
<sequence>MGPKRTAKRLKTAPSADAAAPDDPAGSQPAGTDPAGHAAPAQPTTTARARKGRAKAAPAASSGETAADGSDPQPAASTPAVHGGGDSSSASGTADGHWGRLPTEVKHRIIRMSSPLTRFGLGWLAAPDINDFDGQRDMWLEIFETDWQGDLASLPRPRAFFVNKETARMIRTREMFARAARLDWFDLWSLQHAVVRNRWEDLLDMSNHTKMASIAAAENAVWLLEQLLVKKRKDSDLSEWLDEAIKNGATDTTRLLLDTIEPTEHHARLVECALMSGSLDIVKLLFERKPEWFAGVNASCATYKGHLDIVKFVHEKDACVFDERSMTEAIRNGHVDVVDFLWQHRRVGFPPHILNEVCRSGHIAVLTYLIEHCHVELCALDLSLLMGSSKPAAVLPIFDAMVRPDMQIGLHQAVYSGNAVFAKRVFAHGNFSVFPNITWTPIKTNNLQMLKLLHENGITEVSARTLEDAAAAGSLRTIKYAVEQMGAELPPKLIEKAAAGGHLELVKWLHEQRGQSATAFVMDHAAASGNVDLVKWLHARPKSKASKAAMNKAAANGHLAVVEFLHTHRAEGCTVKAMDKAGERGHAHVLDFLHKNRTEGFTDAMFRVAVDRDQRAVVRWVLENVERRKLDLNRAIRSALSSQLVDMCNIIEEYAQAKRIKLAVKRRRD</sequence>
<dbReference type="EMBL" id="JADGIZ020000216">
    <property type="protein sequence ID" value="KAL2911063.1"/>
    <property type="molecule type" value="Genomic_DNA"/>
</dbReference>
<evidence type="ECO:0000313" key="2">
    <source>
        <dbReference type="EMBL" id="KAL2911063.1"/>
    </source>
</evidence>
<protein>
    <recommendedName>
        <fullName evidence="5">Ankyrin repeat protein</fullName>
    </recommendedName>
</protein>
<feature type="compositionally biased region" description="Low complexity" evidence="1">
    <location>
        <begin position="87"/>
        <end position="96"/>
    </location>
</feature>
<dbReference type="InterPro" id="IPR052050">
    <property type="entry name" value="SecEffector_AnkRepeat"/>
</dbReference>
<dbReference type="SUPFAM" id="SSF48403">
    <property type="entry name" value="Ankyrin repeat"/>
    <property type="match status" value="1"/>
</dbReference>
<comment type="caution">
    <text evidence="3">The sequence shown here is derived from an EMBL/GenBank/DDBJ whole genome shotgun (WGS) entry which is preliminary data.</text>
</comment>
<dbReference type="Proteomes" id="UP001527925">
    <property type="component" value="Unassembled WGS sequence"/>
</dbReference>
<dbReference type="PANTHER" id="PTHR46586:SF3">
    <property type="entry name" value="ANKYRIN REPEAT-CONTAINING PROTEIN"/>
    <property type="match status" value="1"/>
</dbReference>
<evidence type="ECO:0000313" key="4">
    <source>
        <dbReference type="Proteomes" id="UP001527925"/>
    </source>
</evidence>
<feature type="compositionally biased region" description="Low complexity" evidence="1">
    <location>
        <begin position="13"/>
        <end position="47"/>
    </location>
</feature>
<evidence type="ECO:0008006" key="5">
    <source>
        <dbReference type="Google" id="ProtNLM"/>
    </source>
</evidence>
<feature type="region of interest" description="Disordered" evidence="1">
    <location>
        <begin position="1"/>
        <end position="99"/>
    </location>
</feature>
<dbReference type="PANTHER" id="PTHR46586">
    <property type="entry name" value="ANKYRIN REPEAT-CONTAINING PROTEIN"/>
    <property type="match status" value="1"/>
</dbReference>
<dbReference type="EMBL" id="JADGIZ020000021">
    <property type="protein sequence ID" value="KAL2915708.1"/>
    <property type="molecule type" value="Genomic_DNA"/>
</dbReference>
<feature type="compositionally biased region" description="Basic residues" evidence="1">
    <location>
        <begin position="1"/>
        <end position="11"/>
    </location>
</feature>
<accession>A0ABR4N859</accession>
<reference evidence="3 4" key="1">
    <citation type="submission" date="2023-09" db="EMBL/GenBank/DDBJ databases">
        <title>Pangenome analysis of Batrachochytrium dendrobatidis and related Chytrids.</title>
        <authorList>
            <person name="Yacoub M.N."/>
            <person name="Stajich J.E."/>
            <person name="James T.Y."/>
        </authorList>
    </citation>
    <scope>NUCLEOTIDE SEQUENCE [LARGE SCALE GENOMIC DNA]</scope>
    <source>
        <strain evidence="3 4">JEL0888</strain>
    </source>
</reference>
<gene>
    <name evidence="3" type="ORF">HK105_204653</name>
    <name evidence="2" type="ORF">HK105_209488</name>
</gene>
<dbReference type="Pfam" id="PF13637">
    <property type="entry name" value="Ank_4"/>
    <property type="match status" value="1"/>
</dbReference>
<dbReference type="InterPro" id="IPR002110">
    <property type="entry name" value="Ankyrin_rpt"/>
</dbReference>
<keyword evidence="4" id="KW-1185">Reference proteome</keyword>
<dbReference type="InterPro" id="IPR036770">
    <property type="entry name" value="Ankyrin_rpt-contain_sf"/>
</dbReference>
<feature type="compositionally biased region" description="Low complexity" evidence="1">
    <location>
        <begin position="55"/>
        <end position="67"/>
    </location>
</feature>